<accession>A0A0B6ZBD6</accession>
<proteinExistence type="predicted"/>
<reference evidence="1" key="1">
    <citation type="submission" date="2014-12" db="EMBL/GenBank/DDBJ databases">
        <title>Insight into the proteome of Arion vulgaris.</title>
        <authorList>
            <person name="Aradska J."/>
            <person name="Bulat T."/>
            <person name="Smidak R."/>
            <person name="Sarate P."/>
            <person name="Gangsoo J."/>
            <person name="Sialana F."/>
            <person name="Bilban M."/>
            <person name="Lubec G."/>
        </authorList>
    </citation>
    <scope>NUCLEOTIDE SEQUENCE</scope>
    <source>
        <tissue evidence="1">Skin</tissue>
    </source>
</reference>
<evidence type="ECO:0000313" key="1">
    <source>
        <dbReference type="EMBL" id="CEK65798.1"/>
    </source>
</evidence>
<gene>
    <name evidence="1" type="primary">ORF56301</name>
</gene>
<name>A0A0B6ZBD6_9EUPU</name>
<sequence>ETERLLVYPECNYISLVTNNQLCYFIVCDLPSKKLKRNEESVTNVCFQHIGMNLNVGEHQTSKSLDCQHSI</sequence>
<feature type="non-terminal residue" evidence="1">
    <location>
        <position position="1"/>
    </location>
</feature>
<dbReference type="EMBL" id="HACG01018933">
    <property type="protein sequence ID" value="CEK65798.1"/>
    <property type="molecule type" value="Transcribed_RNA"/>
</dbReference>
<protein>
    <submittedName>
        <fullName evidence="1">Uncharacterized protein</fullName>
    </submittedName>
</protein>
<dbReference type="AlphaFoldDB" id="A0A0B6ZBD6"/>
<organism evidence="1">
    <name type="scientific">Arion vulgaris</name>
    <dbReference type="NCBI Taxonomy" id="1028688"/>
    <lineage>
        <taxon>Eukaryota</taxon>
        <taxon>Metazoa</taxon>
        <taxon>Spiralia</taxon>
        <taxon>Lophotrochozoa</taxon>
        <taxon>Mollusca</taxon>
        <taxon>Gastropoda</taxon>
        <taxon>Heterobranchia</taxon>
        <taxon>Euthyneura</taxon>
        <taxon>Panpulmonata</taxon>
        <taxon>Eupulmonata</taxon>
        <taxon>Stylommatophora</taxon>
        <taxon>Helicina</taxon>
        <taxon>Arionoidea</taxon>
        <taxon>Arionidae</taxon>
        <taxon>Arion</taxon>
    </lineage>
</organism>